<feature type="transmembrane region" description="Helical" evidence="1">
    <location>
        <begin position="33"/>
        <end position="54"/>
    </location>
</feature>
<protein>
    <submittedName>
        <fullName evidence="3">Cytochrome c biogenesis protein CcsA</fullName>
    </submittedName>
</protein>
<keyword evidence="4" id="KW-1185">Reference proteome</keyword>
<accession>A0A974XLY5</accession>
<sequence>MVLFSASAMFFYSIALVLVTSRLFHADGPNRRAVAAVAAIAVVLHAAALSQAMFTGDGQNFSLTNVISLVNWIIAFSFTLLIFRLKVIVVVPVIYACSVLSVALLWLVPPQYITHFELHPEVLAHVVLSLMAYSALMIAALYAIQLQMIQNKLKKKQLLLSPAMPPLMTVEKQLYHLIIIGVILLSLSLATGFVFLDDMFGDGKGHKAILSILAWCVYIAMLWQQYTVGCKIRTAVIYSLTGAGLLSLAYFGARIVKELILN</sequence>
<feature type="transmembrane region" description="Helical" evidence="1">
    <location>
        <begin position="208"/>
        <end position="223"/>
    </location>
</feature>
<dbReference type="GO" id="GO:0005886">
    <property type="term" value="C:plasma membrane"/>
    <property type="evidence" value="ECO:0007669"/>
    <property type="project" value="TreeGrafter"/>
</dbReference>
<gene>
    <name evidence="3" type="primary">ccsA</name>
    <name evidence="3" type="ORF">JYB88_04020</name>
</gene>
<feature type="transmembrane region" description="Helical" evidence="1">
    <location>
        <begin position="235"/>
        <end position="253"/>
    </location>
</feature>
<dbReference type="GO" id="GO:0017004">
    <property type="term" value="P:cytochrome complex assembly"/>
    <property type="evidence" value="ECO:0007669"/>
    <property type="project" value="InterPro"/>
</dbReference>
<dbReference type="GO" id="GO:0020037">
    <property type="term" value="F:heme binding"/>
    <property type="evidence" value="ECO:0007669"/>
    <property type="project" value="InterPro"/>
</dbReference>
<dbReference type="AlphaFoldDB" id="A0A974XLY5"/>
<dbReference type="KEGG" id="scyp:JYB88_04020"/>
<name>A0A974XLY5_9GAMM</name>
<dbReference type="Proteomes" id="UP000663281">
    <property type="component" value="Chromosome"/>
</dbReference>
<organism evidence="3 4">
    <name type="scientific">Shewanella cyperi</name>
    <dbReference type="NCBI Taxonomy" id="2814292"/>
    <lineage>
        <taxon>Bacteria</taxon>
        <taxon>Pseudomonadati</taxon>
        <taxon>Pseudomonadota</taxon>
        <taxon>Gammaproteobacteria</taxon>
        <taxon>Alteromonadales</taxon>
        <taxon>Shewanellaceae</taxon>
        <taxon>Shewanella</taxon>
    </lineage>
</organism>
<feature type="transmembrane region" description="Helical" evidence="1">
    <location>
        <begin position="122"/>
        <end position="144"/>
    </location>
</feature>
<dbReference type="EMBL" id="CP071504">
    <property type="protein sequence ID" value="QSX30831.1"/>
    <property type="molecule type" value="Genomic_DNA"/>
</dbReference>
<evidence type="ECO:0000259" key="2">
    <source>
        <dbReference type="Pfam" id="PF01578"/>
    </source>
</evidence>
<dbReference type="PANTHER" id="PTHR38034">
    <property type="entry name" value="INNER MEMBRANE PROTEIN YPJD"/>
    <property type="match status" value="1"/>
</dbReference>
<dbReference type="RefSeq" id="WP_207322166.1">
    <property type="nucleotide sequence ID" value="NZ_CP071501.1"/>
</dbReference>
<dbReference type="PANTHER" id="PTHR38034:SF1">
    <property type="entry name" value="INNER MEMBRANE PROTEIN YPJD"/>
    <property type="match status" value="1"/>
</dbReference>
<keyword evidence="1" id="KW-0812">Transmembrane</keyword>
<dbReference type="Pfam" id="PF01578">
    <property type="entry name" value="Cytochrom_C_asm"/>
    <property type="match status" value="1"/>
</dbReference>
<feature type="transmembrane region" description="Helical" evidence="1">
    <location>
        <begin position="88"/>
        <end position="107"/>
    </location>
</feature>
<feature type="transmembrane region" description="Helical" evidence="1">
    <location>
        <begin position="6"/>
        <end position="24"/>
    </location>
</feature>
<dbReference type="InterPro" id="IPR002541">
    <property type="entry name" value="Cyt_c_assembly"/>
</dbReference>
<feature type="domain" description="Cytochrome c assembly protein" evidence="2">
    <location>
        <begin position="38"/>
        <end position="260"/>
    </location>
</feature>
<dbReference type="InterPro" id="IPR052372">
    <property type="entry name" value="YpjD/HemX"/>
</dbReference>
<proteinExistence type="predicted"/>
<keyword evidence="1" id="KW-0472">Membrane</keyword>
<keyword evidence="1" id="KW-1133">Transmembrane helix</keyword>
<feature type="transmembrane region" description="Helical" evidence="1">
    <location>
        <begin position="66"/>
        <end position="83"/>
    </location>
</feature>
<evidence type="ECO:0000313" key="3">
    <source>
        <dbReference type="EMBL" id="QSX30831.1"/>
    </source>
</evidence>
<reference evidence="3 4" key="1">
    <citation type="submission" date="2021-03" db="EMBL/GenBank/DDBJ databases">
        <title>Novel species identification of genus Shewanella.</title>
        <authorList>
            <person name="Liu G."/>
            <person name="Zhang Q."/>
        </authorList>
    </citation>
    <scope>NUCLEOTIDE SEQUENCE [LARGE SCALE GENOMIC DNA]</scope>
    <source>
        <strain evidence="3 4">FJAT-53726</strain>
    </source>
</reference>
<feature type="transmembrane region" description="Helical" evidence="1">
    <location>
        <begin position="174"/>
        <end position="196"/>
    </location>
</feature>
<evidence type="ECO:0000313" key="4">
    <source>
        <dbReference type="Proteomes" id="UP000663281"/>
    </source>
</evidence>
<evidence type="ECO:0000256" key="1">
    <source>
        <dbReference type="SAM" id="Phobius"/>
    </source>
</evidence>